<comment type="caution">
    <text evidence="2">The sequence shown here is derived from an EMBL/GenBank/DDBJ whole genome shotgun (WGS) entry which is preliminary data.</text>
</comment>
<sequence>GSGYLSNSDTRSPKEPIPFWASGSRSCPPRSLLGHVVTGPRRLRGHAQSAALLVHA</sequence>
<feature type="compositionally biased region" description="Polar residues" evidence="1">
    <location>
        <begin position="1"/>
        <end position="10"/>
    </location>
</feature>
<name>A0ABN9FB73_9NEOB</name>
<evidence type="ECO:0000313" key="3">
    <source>
        <dbReference type="Proteomes" id="UP001162483"/>
    </source>
</evidence>
<evidence type="ECO:0000256" key="1">
    <source>
        <dbReference type="SAM" id="MobiDB-lite"/>
    </source>
</evidence>
<dbReference type="Proteomes" id="UP001162483">
    <property type="component" value="Unassembled WGS sequence"/>
</dbReference>
<keyword evidence="3" id="KW-1185">Reference proteome</keyword>
<accession>A0ABN9FB73</accession>
<feature type="region of interest" description="Disordered" evidence="1">
    <location>
        <begin position="1"/>
        <end position="21"/>
    </location>
</feature>
<reference evidence="2" key="1">
    <citation type="submission" date="2023-05" db="EMBL/GenBank/DDBJ databases">
        <authorList>
            <person name="Stuckert A."/>
        </authorList>
    </citation>
    <scope>NUCLEOTIDE SEQUENCE</scope>
</reference>
<gene>
    <name evidence="2" type="ORF">SPARVUS_LOCUS11532349</name>
</gene>
<dbReference type="EMBL" id="CATNWA010016523">
    <property type="protein sequence ID" value="CAI9593421.1"/>
    <property type="molecule type" value="Genomic_DNA"/>
</dbReference>
<feature type="non-terminal residue" evidence="2">
    <location>
        <position position="1"/>
    </location>
</feature>
<organism evidence="2 3">
    <name type="scientific">Staurois parvus</name>
    <dbReference type="NCBI Taxonomy" id="386267"/>
    <lineage>
        <taxon>Eukaryota</taxon>
        <taxon>Metazoa</taxon>
        <taxon>Chordata</taxon>
        <taxon>Craniata</taxon>
        <taxon>Vertebrata</taxon>
        <taxon>Euteleostomi</taxon>
        <taxon>Amphibia</taxon>
        <taxon>Batrachia</taxon>
        <taxon>Anura</taxon>
        <taxon>Neobatrachia</taxon>
        <taxon>Ranoidea</taxon>
        <taxon>Ranidae</taxon>
        <taxon>Staurois</taxon>
    </lineage>
</organism>
<evidence type="ECO:0000313" key="2">
    <source>
        <dbReference type="EMBL" id="CAI9593421.1"/>
    </source>
</evidence>
<protein>
    <submittedName>
        <fullName evidence="2">Uncharacterized protein</fullName>
    </submittedName>
</protein>
<proteinExistence type="predicted"/>